<proteinExistence type="predicted"/>
<comment type="caution">
    <text evidence="2">The sequence shown here is derived from an EMBL/GenBank/DDBJ whole genome shotgun (WGS) entry which is preliminary data.</text>
</comment>
<dbReference type="STRING" id="1122991.GCA_000613445_02540"/>
<feature type="signal peptide" evidence="1">
    <location>
        <begin position="1"/>
        <end position="19"/>
    </location>
</feature>
<feature type="chain" id="PRO_5016337756" evidence="1">
    <location>
        <begin position="20"/>
        <end position="183"/>
    </location>
</feature>
<evidence type="ECO:0000313" key="2">
    <source>
        <dbReference type="EMBL" id="PXX23158.1"/>
    </source>
</evidence>
<protein>
    <submittedName>
        <fullName evidence="2">Uncharacterized protein</fullName>
    </submittedName>
</protein>
<name>A0A318HXE6_9BACT</name>
<keyword evidence="1" id="KW-0732">Signal</keyword>
<accession>A0A318HXE6</accession>
<keyword evidence="3" id="KW-1185">Reference proteome</keyword>
<reference evidence="2 3" key="1">
    <citation type="submission" date="2018-05" db="EMBL/GenBank/DDBJ databases">
        <title>Genomic Encyclopedia of Type Strains, Phase I: the one thousand microbial genomes (KMG-I) project.</title>
        <authorList>
            <person name="Kyrpides N."/>
        </authorList>
    </citation>
    <scope>NUCLEOTIDE SEQUENCE [LARGE SCALE GENOMIC DNA]</scope>
    <source>
        <strain evidence="2 3">DSM 15611</strain>
    </source>
</reference>
<dbReference type="Proteomes" id="UP000248314">
    <property type="component" value="Unassembled WGS sequence"/>
</dbReference>
<dbReference type="RefSeq" id="WP_110370070.1">
    <property type="nucleotide sequence ID" value="NZ_QJJX01000007.1"/>
</dbReference>
<organism evidence="2 3">
    <name type="scientific">Hoylesella shahii DSM 15611 = JCM 12083</name>
    <dbReference type="NCBI Taxonomy" id="1122991"/>
    <lineage>
        <taxon>Bacteria</taxon>
        <taxon>Pseudomonadati</taxon>
        <taxon>Bacteroidota</taxon>
        <taxon>Bacteroidia</taxon>
        <taxon>Bacteroidales</taxon>
        <taxon>Prevotellaceae</taxon>
        <taxon>Hoylesella</taxon>
    </lineage>
</organism>
<gene>
    <name evidence="2" type="ORF">EJ73_00823</name>
</gene>
<dbReference type="EMBL" id="QJJX01000007">
    <property type="protein sequence ID" value="PXX23158.1"/>
    <property type="molecule type" value="Genomic_DNA"/>
</dbReference>
<sequence>MRKLVLILITLIVAIAAQAQGEHLKFMGIELKGSITEFQQQLLTKGMRVSYVSKGLPEGERVYDGRFSGYPAQVVVFFNSRTRLVYRAKVMIDLEGRDHATSLLNEMKAKLDIKYGGAKRRSQDFTDEYGHKFEQSAYTLTDGEIDLFVTSSGYTDHDTFYVNIDYKDAKNTSINTLDELEDL</sequence>
<evidence type="ECO:0000313" key="3">
    <source>
        <dbReference type="Proteomes" id="UP000248314"/>
    </source>
</evidence>
<dbReference type="AlphaFoldDB" id="A0A318HXE6"/>
<evidence type="ECO:0000256" key="1">
    <source>
        <dbReference type="SAM" id="SignalP"/>
    </source>
</evidence>